<dbReference type="InterPro" id="IPR000629">
    <property type="entry name" value="RNA-helicase_DEAD-box_CS"/>
</dbReference>
<evidence type="ECO:0000256" key="1">
    <source>
        <dbReference type="ARBA" id="ARBA00022741"/>
    </source>
</evidence>
<keyword evidence="2 8" id="KW-0378">Hydrolase</keyword>
<evidence type="ECO:0000256" key="4">
    <source>
        <dbReference type="ARBA" id="ARBA00022840"/>
    </source>
</evidence>
<name>A0AA35SDB6_GEOBA</name>
<keyword evidence="13" id="KW-1185">Reference proteome</keyword>
<evidence type="ECO:0000259" key="11">
    <source>
        <dbReference type="PROSITE" id="PS51195"/>
    </source>
</evidence>
<evidence type="ECO:0000256" key="6">
    <source>
        <dbReference type="ARBA" id="ARBA00047984"/>
    </source>
</evidence>
<dbReference type="EMBL" id="CASHTH010002288">
    <property type="protein sequence ID" value="CAI8027584.1"/>
    <property type="molecule type" value="Genomic_DNA"/>
</dbReference>
<dbReference type="CDD" id="cd17957">
    <property type="entry name" value="DEADc_DDX52"/>
    <property type="match status" value="1"/>
</dbReference>
<accession>A0AA35SDB6</accession>
<dbReference type="PANTHER" id="PTHR24031">
    <property type="entry name" value="RNA HELICASE"/>
    <property type="match status" value="1"/>
</dbReference>
<dbReference type="InterPro" id="IPR014001">
    <property type="entry name" value="Helicase_ATP-bd"/>
</dbReference>
<comment type="similarity">
    <text evidence="8">Belongs to the DEAD box helicase family.</text>
</comment>
<comment type="catalytic activity">
    <reaction evidence="6 8">
        <text>ATP + H2O = ADP + phosphate + H(+)</text>
        <dbReference type="Rhea" id="RHEA:13065"/>
        <dbReference type="ChEBI" id="CHEBI:15377"/>
        <dbReference type="ChEBI" id="CHEBI:15378"/>
        <dbReference type="ChEBI" id="CHEBI:30616"/>
        <dbReference type="ChEBI" id="CHEBI:43474"/>
        <dbReference type="ChEBI" id="CHEBI:456216"/>
        <dbReference type="EC" id="3.6.4.13"/>
    </reaction>
</comment>
<keyword evidence="1 8" id="KW-0547">Nucleotide-binding</keyword>
<organism evidence="12 13">
    <name type="scientific">Geodia barretti</name>
    <name type="common">Barrett's horny sponge</name>
    <dbReference type="NCBI Taxonomy" id="519541"/>
    <lineage>
        <taxon>Eukaryota</taxon>
        <taxon>Metazoa</taxon>
        <taxon>Porifera</taxon>
        <taxon>Demospongiae</taxon>
        <taxon>Heteroscleromorpha</taxon>
        <taxon>Tetractinellida</taxon>
        <taxon>Astrophorina</taxon>
        <taxon>Geodiidae</taxon>
        <taxon>Geodia</taxon>
    </lineage>
</organism>
<dbReference type="GO" id="GO:0030490">
    <property type="term" value="P:maturation of SSU-rRNA"/>
    <property type="evidence" value="ECO:0007669"/>
    <property type="project" value="InterPro"/>
</dbReference>
<dbReference type="AlphaFoldDB" id="A0AA35SDB6"/>
<keyword evidence="3 8" id="KW-0347">Helicase</keyword>
<dbReference type="GO" id="GO:0005524">
    <property type="term" value="F:ATP binding"/>
    <property type="evidence" value="ECO:0007669"/>
    <property type="project" value="UniProtKB-UniRule"/>
</dbReference>
<feature type="domain" description="DEAD-box RNA helicase Q" evidence="11">
    <location>
        <begin position="32"/>
        <end position="60"/>
    </location>
</feature>
<evidence type="ECO:0000256" key="5">
    <source>
        <dbReference type="ARBA" id="ARBA00022884"/>
    </source>
</evidence>
<keyword evidence="5 8" id="KW-0694">RNA-binding</keyword>
<dbReference type="Proteomes" id="UP001174909">
    <property type="component" value="Unassembled WGS sequence"/>
</dbReference>
<dbReference type="InterPro" id="IPR011545">
    <property type="entry name" value="DEAD/DEAH_box_helicase_dom"/>
</dbReference>
<evidence type="ECO:0000256" key="8">
    <source>
        <dbReference type="RuleBase" id="RU365068"/>
    </source>
</evidence>
<comment type="function">
    <text evidence="8">RNA helicase.</text>
</comment>
<protein>
    <recommendedName>
        <fullName evidence="8">ATP-dependent RNA helicase</fullName>
        <ecNumber evidence="8">3.6.4.13</ecNumber>
    </recommendedName>
</protein>
<comment type="domain">
    <text evidence="8">The Q motif is unique to and characteristic of the DEAD box family of RNA helicases and controls ATP binding and hydrolysis.</text>
</comment>
<dbReference type="PROSITE" id="PS51195">
    <property type="entry name" value="Q_MOTIF"/>
    <property type="match status" value="1"/>
</dbReference>
<dbReference type="GO" id="GO:0016787">
    <property type="term" value="F:hydrolase activity"/>
    <property type="evidence" value="ECO:0007669"/>
    <property type="project" value="UniProtKB-KW"/>
</dbReference>
<dbReference type="Gene3D" id="3.40.50.300">
    <property type="entry name" value="P-loop containing nucleotide triphosphate hydrolases"/>
    <property type="match status" value="1"/>
</dbReference>
<dbReference type="GO" id="GO:0003723">
    <property type="term" value="F:RNA binding"/>
    <property type="evidence" value="ECO:0007669"/>
    <property type="project" value="UniProtKB-UniRule"/>
</dbReference>
<reference evidence="12" key="1">
    <citation type="submission" date="2023-03" db="EMBL/GenBank/DDBJ databases">
        <authorList>
            <person name="Steffen K."/>
            <person name="Cardenas P."/>
        </authorList>
    </citation>
    <scope>NUCLEOTIDE SEQUENCE</scope>
</reference>
<evidence type="ECO:0000313" key="12">
    <source>
        <dbReference type="EMBL" id="CAI8027584.1"/>
    </source>
</evidence>
<dbReference type="GO" id="GO:0003724">
    <property type="term" value="F:RNA helicase activity"/>
    <property type="evidence" value="ECO:0007669"/>
    <property type="project" value="UniProtKB-EC"/>
</dbReference>
<gene>
    <name evidence="12" type="ORF">GBAR_LOCUS15750</name>
</gene>
<proteinExistence type="inferred from homology"/>
<dbReference type="Pfam" id="PF00270">
    <property type="entry name" value="DEAD"/>
    <property type="match status" value="1"/>
</dbReference>
<feature type="domain" description="Helicase ATP-binding" evidence="10">
    <location>
        <begin position="63"/>
        <end position="243"/>
    </location>
</feature>
<dbReference type="InterPro" id="IPR044764">
    <property type="entry name" value="DDX52/Rok1_DEADc"/>
</dbReference>
<dbReference type="PROSITE" id="PS00039">
    <property type="entry name" value="DEAD_ATP_HELICASE"/>
    <property type="match status" value="1"/>
</dbReference>
<sequence>MIFFLQANAFRNAHKIYVNGSDVPDAVASFADLYEHYNLPSYLRRNVASAGYLKPTPIQMQAIPLMLHGREVLACAPTGSGKTAAFIIPILVHLKEPAKVGFRAVIVSPTRELAQQTYRECSRLCVGSGFKVHVLTKAKASANSFGPSSSQRFDILVTTPSRLVHMLSQEPPAIQLNSVEWLVLDEADKLFEDGPSDSGFRNQVAQIYSACDNPKVKHALFSATLGQGWRSSATPTSPLQSGSSSASRTQRRMQ</sequence>
<dbReference type="InterPro" id="IPR027417">
    <property type="entry name" value="P-loop_NTPase"/>
</dbReference>
<evidence type="ECO:0000259" key="10">
    <source>
        <dbReference type="PROSITE" id="PS51192"/>
    </source>
</evidence>
<dbReference type="SUPFAM" id="SSF52540">
    <property type="entry name" value="P-loop containing nucleoside triphosphate hydrolases"/>
    <property type="match status" value="1"/>
</dbReference>
<evidence type="ECO:0000256" key="7">
    <source>
        <dbReference type="PROSITE-ProRule" id="PRU00552"/>
    </source>
</evidence>
<comment type="caution">
    <text evidence="12">The sequence shown here is derived from an EMBL/GenBank/DDBJ whole genome shotgun (WGS) entry which is preliminary data.</text>
</comment>
<evidence type="ECO:0000256" key="3">
    <source>
        <dbReference type="ARBA" id="ARBA00022806"/>
    </source>
</evidence>
<dbReference type="SMART" id="SM00487">
    <property type="entry name" value="DEXDc"/>
    <property type="match status" value="1"/>
</dbReference>
<feature type="short sequence motif" description="Q motif" evidence="7">
    <location>
        <begin position="32"/>
        <end position="60"/>
    </location>
</feature>
<dbReference type="InterPro" id="IPR014014">
    <property type="entry name" value="RNA_helicase_DEAD_Q_motif"/>
</dbReference>
<dbReference type="EC" id="3.6.4.13" evidence="8"/>
<feature type="region of interest" description="Disordered" evidence="9">
    <location>
        <begin position="230"/>
        <end position="254"/>
    </location>
</feature>
<keyword evidence="4 8" id="KW-0067">ATP-binding</keyword>
<evidence type="ECO:0000313" key="13">
    <source>
        <dbReference type="Proteomes" id="UP001174909"/>
    </source>
</evidence>
<evidence type="ECO:0000256" key="2">
    <source>
        <dbReference type="ARBA" id="ARBA00022801"/>
    </source>
</evidence>
<evidence type="ECO:0000256" key="9">
    <source>
        <dbReference type="SAM" id="MobiDB-lite"/>
    </source>
</evidence>
<dbReference type="PROSITE" id="PS51192">
    <property type="entry name" value="HELICASE_ATP_BIND_1"/>
    <property type="match status" value="1"/>
</dbReference>
<feature type="compositionally biased region" description="Polar residues" evidence="9">
    <location>
        <begin position="230"/>
        <end position="248"/>
    </location>
</feature>